<comment type="caution">
    <text evidence="7">The sequence shown here is derived from an EMBL/GenBank/DDBJ whole genome shotgun (WGS) entry which is preliminary data.</text>
</comment>
<keyword evidence="4" id="KW-1015">Disulfide bond</keyword>
<dbReference type="EMBL" id="VTPC01050918">
    <property type="protein sequence ID" value="KAF2890511.1"/>
    <property type="molecule type" value="Genomic_DNA"/>
</dbReference>
<dbReference type="AlphaFoldDB" id="A0A8K0CRT9"/>
<proteinExistence type="predicted"/>
<keyword evidence="2" id="KW-0964">Secreted</keyword>
<feature type="domain" description="Saposin A-type" evidence="6">
    <location>
        <begin position="33"/>
        <end position="72"/>
    </location>
</feature>
<dbReference type="InterPro" id="IPR003119">
    <property type="entry name" value="SAP_A"/>
</dbReference>
<reference evidence="7" key="1">
    <citation type="submission" date="2019-08" db="EMBL/GenBank/DDBJ databases">
        <title>The genome of the North American firefly Photinus pyralis.</title>
        <authorList>
            <consortium name="Photinus pyralis genome working group"/>
            <person name="Fallon T.R."/>
            <person name="Sander Lower S.E."/>
            <person name="Weng J.-K."/>
        </authorList>
    </citation>
    <scope>NUCLEOTIDE SEQUENCE</scope>
    <source>
        <strain evidence="7">TRF0915ILg1</strain>
        <tissue evidence="7">Whole body</tissue>
    </source>
</reference>
<sequence>TVAFCNKHGWKTTTTKSLLNALPAAAVSGVPSHIVGQNNCTWGPSFWCANSKNAVLCGAVKYCSFIWNKNQSTSDSHKLTLSLTRSHSARNLDTSSPTAPGQDKCTWGPAFWCSDLKNALLCGVRQNIFLLLFFY</sequence>
<keyword evidence="5" id="KW-0325">Glycoprotein</keyword>
<evidence type="ECO:0000256" key="4">
    <source>
        <dbReference type="ARBA" id="ARBA00023157"/>
    </source>
</evidence>
<evidence type="ECO:0000256" key="5">
    <source>
        <dbReference type="ARBA" id="ARBA00023180"/>
    </source>
</evidence>
<evidence type="ECO:0000256" key="3">
    <source>
        <dbReference type="ARBA" id="ARBA00022729"/>
    </source>
</evidence>
<evidence type="ECO:0000256" key="1">
    <source>
        <dbReference type="ARBA" id="ARBA00004613"/>
    </source>
</evidence>
<feature type="non-terminal residue" evidence="7">
    <location>
        <position position="1"/>
    </location>
</feature>
<dbReference type="Pfam" id="PF02199">
    <property type="entry name" value="SapA"/>
    <property type="match status" value="2"/>
</dbReference>
<evidence type="ECO:0000313" key="7">
    <source>
        <dbReference type="EMBL" id="KAF2890511.1"/>
    </source>
</evidence>
<keyword evidence="8" id="KW-1185">Reference proteome</keyword>
<dbReference type="PROSITE" id="PS51110">
    <property type="entry name" value="SAP_A"/>
    <property type="match status" value="2"/>
</dbReference>
<dbReference type="GO" id="GO:0005576">
    <property type="term" value="C:extracellular region"/>
    <property type="evidence" value="ECO:0007669"/>
    <property type="project" value="UniProtKB-SubCell"/>
</dbReference>
<name>A0A8K0CRT9_IGNLU</name>
<dbReference type="SMART" id="SM00162">
    <property type="entry name" value="SAPA"/>
    <property type="match status" value="2"/>
</dbReference>
<comment type="subcellular location">
    <subcellularLocation>
        <location evidence="1">Secreted</location>
    </subcellularLocation>
</comment>
<gene>
    <name evidence="7" type="ORF">ILUMI_15662</name>
</gene>
<organism evidence="7 8">
    <name type="scientific">Ignelater luminosus</name>
    <name type="common">Cucubano</name>
    <name type="synonym">Pyrophorus luminosus</name>
    <dbReference type="NCBI Taxonomy" id="2038154"/>
    <lineage>
        <taxon>Eukaryota</taxon>
        <taxon>Metazoa</taxon>
        <taxon>Ecdysozoa</taxon>
        <taxon>Arthropoda</taxon>
        <taxon>Hexapoda</taxon>
        <taxon>Insecta</taxon>
        <taxon>Pterygota</taxon>
        <taxon>Neoptera</taxon>
        <taxon>Endopterygota</taxon>
        <taxon>Coleoptera</taxon>
        <taxon>Polyphaga</taxon>
        <taxon>Elateriformia</taxon>
        <taxon>Elateroidea</taxon>
        <taxon>Elateridae</taxon>
        <taxon>Agrypninae</taxon>
        <taxon>Pyrophorini</taxon>
        <taxon>Ignelater</taxon>
    </lineage>
</organism>
<dbReference type="OrthoDB" id="6754465at2759"/>
<evidence type="ECO:0000256" key="2">
    <source>
        <dbReference type="ARBA" id="ARBA00022525"/>
    </source>
</evidence>
<protein>
    <recommendedName>
        <fullName evidence="6">Saposin A-type domain-containing protein</fullName>
    </recommendedName>
</protein>
<accession>A0A8K0CRT9</accession>
<evidence type="ECO:0000259" key="6">
    <source>
        <dbReference type="PROSITE" id="PS51110"/>
    </source>
</evidence>
<evidence type="ECO:0000313" key="8">
    <source>
        <dbReference type="Proteomes" id="UP000801492"/>
    </source>
</evidence>
<dbReference type="Proteomes" id="UP000801492">
    <property type="component" value="Unassembled WGS sequence"/>
</dbReference>
<feature type="domain" description="Saposin A-type" evidence="6">
    <location>
        <begin position="98"/>
        <end position="135"/>
    </location>
</feature>
<keyword evidence="3" id="KW-0732">Signal</keyword>